<dbReference type="InterPro" id="IPR036890">
    <property type="entry name" value="HATPase_C_sf"/>
</dbReference>
<dbReference type="Pfam" id="PF07730">
    <property type="entry name" value="HisKA_3"/>
    <property type="match status" value="1"/>
</dbReference>
<evidence type="ECO:0000256" key="10">
    <source>
        <dbReference type="ARBA" id="ARBA00022989"/>
    </source>
</evidence>
<evidence type="ECO:0000256" key="5">
    <source>
        <dbReference type="ARBA" id="ARBA00022679"/>
    </source>
</evidence>
<keyword evidence="4" id="KW-1003">Cell membrane</keyword>
<comment type="caution">
    <text evidence="14">The sequence shown here is derived from an EMBL/GenBank/DDBJ whole genome shotgun (WGS) entry which is preliminary data.</text>
</comment>
<name>A0ABW6JU85_9BACI</name>
<keyword evidence="8 14" id="KW-0418">Kinase</keyword>
<dbReference type="PANTHER" id="PTHR24421">
    <property type="entry name" value="NITRATE/NITRITE SENSOR PROTEIN NARX-RELATED"/>
    <property type="match status" value="1"/>
</dbReference>
<gene>
    <name evidence="14" type="ORF">ACFYKT_01695</name>
</gene>
<evidence type="ECO:0000256" key="4">
    <source>
        <dbReference type="ARBA" id="ARBA00022475"/>
    </source>
</evidence>
<evidence type="ECO:0000256" key="2">
    <source>
        <dbReference type="ARBA" id="ARBA00004651"/>
    </source>
</evidence>
<keyword evidence="6" id="KW-0812">Transmembrane</keyword>
<accession>A0ABW6JU85</accession>
<sequence>MGNSTVMELTRLEALSKVSIALSETLSLDSLLYKAVTQCIEILKFDAAIVYLLDEERKFFVATHHFGIPYDSIRQLKKLPTDSIGGIVVKGGQTIVTEDLVKYYEQRPQVEEYKSLISVPIKVRRETIGVLDVFSKEQRWFTKEDISLLESIGLQIGVASENAKIFKSVECVTEKLRELVELSHKLSSCLNLDKLIDLIIGELKKMFRANVLFLSLTEEKNVQIQAHKRCNGLTLTYDSTIDQLLHISPNQGFTYSSNEPNQFGYLFEKLGIHSALCVNFQYKDKVHCLIVGKETDYCWEDYELEAMEGISKTISLALFNSYLIIELEDSRKENSNLLALQLTTQERERQRIAQEIHDSINQSMVGVYFHLQYCRDEIQSSPENVKKILDKLLGTTTDNIQELRRIIYDLHPVAIEKYGFIGAVEQLVLNYSEQGILNINVAISGDPFRWQSQVEIHLYRVIQECLNNILKHSQTDRASIFIFYEPYSLKVTIQDNGIGFDVYQKFKEGRAYGLIGMKKRVQDLGGNLVILSERGKGTTIEITVTNNGGMTN</sequence>
<keyword evidence="10" id="KW-1133">Transmembrane helix</keyword>
<dbReference type="EMBL" id="JBIACJ010000001">
    <property type="protein sequence ID" value="MFE8695064.1"/>
    <property type="molecule type" value="Genomic_DNA"/>
</dbReference>
<dbReference type="EC" id="2.7.13.3" evidence="3"/>
<keyword evidence="7" id="KW-0547">Nucleotide-binding</keyword>
<comment type="catalytic activity">
    <reaction evidence="1">
        <text>ATP + protein L-histidine = ADP + protein N-phospho-L-histidine.</text>
        <dbReference type="EC" id="2.7.13.3"/>
    </reaction>
</comment>
<dbReference type="Pfam" id="PF13185">
    <property type="entry name" value="GAF_2"/>
    <property type="match status" value="1"/>
</dbReference>
<dbReference type="PROSITE" id="PS50109">
    <property type="entry name" value="HIS_KIN"/>
    <property type="match status" value="1"/>
</dbReference>
<keyword evidence="11" id="KW-0902">Two-component regulatory system</keyword>
<dbReference type="CDD" id="cd16917">
    <property type="entry name" value="HATPase_UhpB-NarQ-NarX-like"/>
    <property type="match status" value="1"/>
</dbReference>
<evidence type="ECO:0000256" key="7">
    <source>
        <dbReference type="ARBA" id="ARBA00022741"/>
    </source>
</evidence>
<dbReference type="Gene3D" id="1.20.5.1930">
    <property type="match status" value="1"/>
</dbReference>
<evidence type="ECO:0000256" key="3">
    <source>
        <dbReference type="ARBA" id="ARBA00012438"/>
    </source>
</evidence>
<keyword evidence="12" id="KW-0472">Membrane</keyword>
<dbReference type="SMART" id="SM00065">
    <property type="entry name" value="GAF"/>
    <property type="match status" value="1"/>
</dbReference>
<protein>
    <recommendedName>
        <fullName evidence="3">histidine kinase</fullName>
        <ecNumber evidence="3">2.7.13.3</ecNumber>
    </recommendedName>
</protein>
<evidence type="ECO:0000256" key="9">
    <source>
        <dbReference type="ARBA" id="ARBA00022840"/>
    </source>
</evidence>
<evidence type="ECO:0000256" key="8">
    <source>
        <dbReference type="ARBA" id="ARBA00022777"/>
    </source>
</evidence>
<dbReference type="InterPro" id="IPR050482">
    <property type="entry name" value="Sensor_HK_TwoCompSys"/>
</dbReference>
<dbReference type="SUPFAM" id="SSF55781">
    <property type="entry name" value="GAF domain-like"/>
    <property type="match status" value="2"/>
</dbReference>
<keyword evidence="9" id="KW-0067">ATP-binding</keyword>
<dbReference type="InterPro" id="IPR011712">
    <property type="entry name" value="Sig_transdc_His_kin_sub3_dim/P"/>
</dbReference>
<organism evidence="14 15">
    <name type="scientific">Cytobacillus mangrovibacter</name>
    <dbReference type="NCBI Taxonomy" id="3299024"/>
    <lineage>
        <taxon>Bacteria</taxon>
        <taxon>Bacillati</taxon>
        <taxon>Bacillota</taxon>
        <taxon>Bacilli</taxon>
        <taxon>Bacillales</taxon>
        <taxon>Bacillaceae</taxon>
        <taxon>Cytobacillus</taxon>
    </lineage>
</organism>
<feature type="domain" description="Histidine kinase" evidence="13">
    <location>
        <begin position="458"/>
        <end position="548"/>
    </location>
</feature>
<evidence type="ECO:0000256" key="11">
    <source>
        <dbReference type="ARBA" id="ARBA00023012"/>
    </source>
</evidence>
<dbReference type="Pfam" id="PF02518">
    <property type="entry name" value="HATPase_c"/>
    <property type="match status" value="1"/>
</dbReference>
<keyword evidence="5" id="KW-0808">Transferase</keyword>
<proteinExistence type="predicted"/>
<evidence type="ECO:0000259" key="13">
    <source>
        <dbReference type="PROSITE" id="PS50109"/>
    </source>
</evidence>
<dbReference type="InterPro" id="IPR029016">
    <property type="entry name" value="GAF-like_dom_sf"/>
</dbReference>
<comment type="subcellular location">
    <subcellularLocation>
        <location evidence="2">Cell membrane</location>
        <topology evidence="2">Multi-pass membrane protein</topology>
    </subcellularLocation>
</comment>
<reference evidence="14 15" key="1">
    <citation type="submission" date="2024-08" db="EMBL/GenBank/DDBJ databases">
        <title>Two novel Cytobacillus novel species.</title>
        <authorList>
            <person name="Liu G."/>
        </authorList>
    </citation>
    <scope>NUCLEOTIDE SEQUENCE [LARGE SCALE GENOMIC DNA]</scope>
    <source>
        <strain evidence="14 15">FJAT-53684</strain>
    </source>
</reference>
<dbReference type="Gene3D" id="3.30.450.40">
    <property type="match status" value="2"/>
</dbReference>
<dbReference type="InterPro" id="IPR003018">
    <property type="entry name" value="GAF"/>
</dbReference>
<evidence type="ECO:0000313" key="14">
    <source>
        <dbReference type="EMBL" id="MFE8695064.1"/>
    </source>
</evidence>
<dbReference type="InterPro" id="IPR003594">
    <property type="entry name" value="HATPase_dom"/>
</dbReference>
<evidence type="ECO:0000256" key="6">
    <source>
        <dbReference type="ARBA" id="ARBA00022692"/>
    </source>
</evidence>
<dbReference type="SUPFAM" id="SSF55874">
    <property type="entry name" value="ATPase domain of HSP90 chaperone/DNA topoisomerase II/histidine kinase"/>
    <property type="match status" value="1"/>
</dbReference>
<evidence type="ECO:0000313" key="15">
    <source>
        <dbReference type="Proteomes" id="UP001601058"/>
    </source>
</evidence>
<dbReference type="Proteomes" id="UP001601058">
    <property type="component" value="Unassembled WGS sequence"/>
</dbReference>
<dbReference type="GO" id="GO:0016301">
    <property type="term" value="F:kinase activity"/>
    <property type="evidence" value="ECO:0007669"/>
    <property type="project" value="UniProtKB-KW"/>
</dbReference>
<dbReference type="InterPro" id="IPR005467">
    <property type="entry name" value="His_kinase_dom"/>
</dbReference>
<dbReference type="SMART" id="SM00387">
    <property type="entry name" value="HATPase_c"/>
    <property type="match status" value="1"/>
</dbReference>
<dbReference type="Gene3D" id="3.30.565.10">
    <property type="entry name" value="Histidine kinase-like ATPase, C-terminal domain"/>
    <property type="match status" value="1"/>
</dbReference>
<dbReference type="PANTHER" id="PTHR24421:SF37">
    <property type="entry name" value="SENSOR HISTIDINE KINASE NARS"/>
    <property type="match status" value="1"/>
</dbReference>
<evidence type="ECO:0000256" key="1">
    <source>
        <dbReference type="ARBA" id="ARBA00000085"/>
    </source>
</evidence>
<dbReference type="RefSeq" id="WP_389214509.1">
    <property type="nucleotide sequence ID" value="NZ_JBIACJ010000001.1"/>
</dbReference>
<keyword evidence="15" id="KW-1185">Reference proteome</keyword>
<evidence type="ECO:0000256" key="12">
    <source>
        <dbReference type="ARBA" id="ARBA00023136"/>
    </source>
</evidence>